<keyword evidence="2" id="KW-0378">Hydrolase</keyword>
<sequence>MQRKQQEAGHSRKPNVIWIFGDQHRAQALSCNGDPNVRTPNIDNLALTGVNFVNAVSGFPLCCPFRGSMLTSRYPHSCVPGHEYQLPSEQQTIAHVFNDNGYDTAYFGKWHLDGFKENEGRAAMHIVPPDRRGGFHEWVGYENNNSQWDCWVHGGEGEHAFHYPLPGYETDELTNLFIDYIRKKGEALEADEEKPFFAVLSVQPPHNPYIAPEESRRRFNPAQIKLRPNVPPITNVQEKSQEDLAGYYAMIENLDWNVGRIKQILASTGLERNTHIIFFSDHGDLHGAHGQEKKTLPYEESIRIPFIISGEMSFYNGRKTGKSPAMMNHVDIAPTTLGLCGIEKPDWMEGTDFSSHRLSSRSMVNEPDSAFLQSPTARANVDKPWRGIVTKDGWKYTCFEGFSWMLFNLNDDPYELVNQAHNPQAVYAGKRKELQQRLMGWIDQTGDKFEVPYG</sequence>
<dbReference type="EMBL" id="JBHTJZ010000004">
    <property type="protein sequence ID" value="MFD0958030.1"/>
    <property type="molecule type" value="Genomic_DNA"/>
</dbReference>
<dbReference type="PANTHER" id="PTHR42693">
    <property type="entry name" value="ARYLSULFATASE FAMILY MEMBER"/>
    <property type="match status" value="1"/>
</dbReference>
<reference evidence="5" key="1">
    <citation type="journal article" date="2019" name="Int. J. Syst. Evol. Microbiol.">
        <title>The Global Catalogue of Microorganisms (GCM) 10K type strain sequencing project: providing services to taxonomists for standard genome sequencing and annotation.</title>
        <authorList>
            <consortium name="The Broad Institute Genomics Platform"/>
            <consortium name="The Broad Institute Genome Sequencing Center for Infectious Disease"/>
            <person name="Wu L."/>
            <person name="Ma J."/>
        </authorList>
    </citation>
    <scope>NUCLEOTIDE SEQUENCE [LARGE SCALE GENOMIC DNA]</scope>
    <source>
        <strain evidence="5">CCUG 59129</strain>
    </source>
</reference>
<evidence type="ECO:0000313" key="4">
    <source>
        <dbReference type="EMBL" id="MFD0958030.1"/>
    </source>
</evidence>
<dbReference type="Proteomes" id="UP001596989">
    <property type="component" value="Unassembled WGS sequence"/>
</dbReference>
<name>A0ABW3HKM0_9BACL</name>
<organism evidence="4 5">
    <name type="scientific">Paenibacillus chungangensis</name>
    <dbReference type="NCBI Taxonomy" id="696535"/>
    <lineage>
        <taxon>Bacteria</taxon>
        <taxon>Bacillati</taxon>
        <taxon>Bacillota</taxon>
        <taxon>Bacilli</taxon>
        <taxon>Bacillales</taxon>
        <taxon>Paenibacillaceae</taxon>
        <taxon>Paenibacillus</taxon>
    </lineage>
</organism>
<dbReference type="CDD" id="cd16034">
    <property type="entry name" value="sulfatase_like"/>
    <property type="match status" value="1"/>
</dbReference>
<evidence type="ECO:0000256" key="2">
    <source>
        <dbReference type="ARBA" id="ARBA00022801"/>
    </source>
</evidence>
<comment type="similarity">
    <text evidence="1">Belongs to the sulfatase family.</text>
</comment>
<dbReference type="RefSeq" id="WP_377561655.1">
    <property type="nucleotide sequence ID" value="NZ_JBHTJZ010000004.1"/>
</dbReference>
<comment type="caution">
    <text evidence="4">The sequence shown here is derived from an EMBL/GenBank/DDBJ whole genome shotgun (WGS) entry which is preliminary data.</text>
</comment>
<evidence type="ECO:0000256" key="1">
    <source>
        <dbReference type="ARBA" id="ARBA00008779"/>
    </source>
</evidence>
<dbReference type="SUPFAM" id="SSF53649">
    <property type="entry name" value="Alkaline phosphatase-like"/>
    <property type="match status" value="1"/>
</dbReference>
<evidence type="ECO:0000259" key="3">
    <source>
        <dbReference type="Pfam" id="PF00884"/>
    </source>
</evidence>
<dbReference type="InterPro" id="IPR050738">
    <property type="entry name" value="Sulfatase"/>
</dbReference>
<dbReference type="Gene3D" id="3.40.720.10">
    <property type="entry name" value="Alkaline Phosphatase, subunit A"/>
    <property type="match status" value="1"/>
</dbReference>
<gene>
    <name evidence="4" type="ORF">ACFQ2I_01365</name>
</gene>
<dbReference type="InterPro" id="IPR000917">
    <property type="entry name" value="Sulfatase_N"/>
</dbReference>
<protein>
    <submittedName>
        <fullName evidence="4">Sulfatase</fullName>
    </submittedName>
</protein>
<feature type="domain" description="Sulfatase N-terminal" evidence="3">
    <location>
        <begin position="14"/>
        <end position="342"/>
    </location>
</feature>
<evidence type="ECO:0000313" key="5">
    <source>
        <dbReference type="Proteomes" id="UP001596989"/>
    </source>
</evidence>
<proteinExistence type="inferred from homology"/>
<dbReference type="InterPro" id="IPR017850">
    <property type="entry name" value="Alkaline_phosphatase_core_sf"/>
</dbReference>
<accession>A0ABW3HKM0</accession>
<dbReference type="Pfam" id="PF00884">
    <property type="entry name" value="Sulfatase"/>
    <property type="match status" value="1"/>
</dbReference>
<dbReference type="PANTHER" id="PTHR42693:SF53">
    <property type="entry name" value="ENDO-4-O-SULFATASE"/>
    <property type="match status" value="1"/>
</dbReference>
<keyword evidence="5" id="KW-1185">Reference proteome</keyword>